<reference evidence="2 3" key="1">
    <citation type="submission" date="2018-08" db="EMBL/GenBank/DDBJ databases">
        <title>Draft genome of the lignicolous fungus Coniochaeta pulveracea.</title>
        <authorList>
            <person name="Borstlap C.J."/>
            <person name="De Witt R.N."/>
            <person name="Botha A."/>
            <person name="Volschenk H."/>
        </authorList>
    </citation>
    <scope>NUCLEOTIDE SEQUENCE [LARGE SCALE GENOMIC DNA]</scope>
    <source>
        <strain evidence="2 3">CAB683</strain>
    </source>
</reference>
<evidence type="ECO:0000313" key="3">
    <source>
        <dbReference type="Proteomes" id="UP000275385"/>
    </source>
</evidence>
<sequence>MSDHELPLYNIVTPPPPHYASGSPQRTDPPTESVDDNYHRDLKLALNEIPASDSSPDHATDAEVNLPPTLFGMAYPAAVEGFQRPSWDFIACWVLVTLLGFGRNEVEALGSKRVGSNFDFQRKAYVAMPITGLEC</sequence>
<organism evidence="2 3">
    <name type="scientific">Coniochaeta pulveracea</name>
    <dbReference type="NCBI Taxonomy" id="177199"/>
    <lineage>
        <taxon>Eukaryota</taxon>
        <taxon>Fungi</taxon>
        <taxon>Dikarya</taxon>
        <taxon>Ascomycota</taxon>
        <taxon>Pezizomycotina</taxon>
        <taxon>Sordariomycetes</taxon>
        <taxon>Sordariomycetidae</taxon>
        <taxon>Coniochaetales</taxon>
        <taxon>Coniochaetaceae</taxon>
        <taxon>Coniochaeta</taxon>
    </lineage>
</organism>
<name>A0A420XZF0_9PEZI</name>
<dbReference type="AlphaFoldDB" id="A0A420XZF0"/>
<evidence type="ECO:0000313" key="2">
    <source>
        <dbReference type="EMBL" id="RKU41055.1"/>
    </source>
</evidence>
<protein>
    <submittedName>
        <fullName evidence="2">Uncharacterized protein</fullName>
    </submittedName>
</protein>
<keyword evidence="3" id="KW-1185">Reference proteome</keyword>
<dbReference type="EMBL" id="QVQW01000083">
    <property type="protein sequence ID" value="RKU41055.1"/>
    <property type="molecule type" value="Genomic_DNA"/>
</dbReference>
<proteinExistence type="predicted"/>
<dbReference type="Proteomes" id="UP000275385">
    <property type="component" value="Unassembled WGS sequence"/>
</dbReference>
<feature type="region of interest" description="Disordered" evidence="1">
    <location>
        <begin position="1"/>
        <end position="36"/>
    </location>
</feature>
<comment type="caution">
    <text evidence="2">The sequence shown here is derived from an EMBL/GenBank/DDBJ whole genome shotgun (WGS) entry which is preliminary data.</text>
</comment>
<accession>A0A420XZF0</accession>
<gene>
    <name evidence="2" type="ORF">DL546_000710</name>
</gene>
<evidence type="ECO:0000256" key="1">
    <source>
        <dbReference type="SAM" id="MobiDB-lite"/>
    </source>
</evidence>